<dbReference type="InParanoid" id="A2DQ01"/>
<feature type="domain" description="DUF3447" evidence="2">
    <location>
        <begin position="160"/>
        <end position="235"/>
    </location>
</feature>
<dbReference type="Pfam" id="PF13637">
    <property type="entry name" value="Ank_4"/>
    <property type="match status" value="1"/>
</dbReference>
<name>A2DQ01_TRIV3</name>
<organism evidence="3 4">
    <name type="scientific">Trichomonas vaginalis (strain ATCC PRA-98 / G3)</name>
    <dbReference type="NCBI Taxonomy" id="412133"/>
    <lineage>
        <taxon>Eukaryota</taxon>
        <taxon>Metamonada</taxon>
        <taxon>Parabasalia</taxon>
        <taxon>Trichomonadida</taxon>
        <taxon>Trichomonadidae</taxon>
        <taxon>Trichomonas</taxon>
    </lineage>
</organism>
<dbReference type="PANTHER" id="PTHR24182:SF13">
    <property type="entry name" value="LD18443P"/>
    <property type="match status" value="1"/>
</dbReference>
<reference evidence="3" key="2">
    <citation type="journal article" date="2007" name="Science">
        <title>Draft genome sequence of the sexually transmitted pathogen Trichomonas vaginalis.</title>
        <authorList>
            <person name="Carlton J.M."/>
            <person name="Hirt R.P."/>
            <person name="Silva J.C."/>
            <person name="Delcher A.L."/>
            <person name="Schatz M."/>
            <person name="Zhao Q."/>
            <person name="Wortman J.R."/>
            <person name="Bidwell S.L."/>
            <person name="Alsmark U.C.M."/>
            <person name="Besteiro S."/>
            <person name="Sicheritz-Ponten T."/>
            <person name="Noel C.J."/>
            <person name="Dacks J.B."/>
            <person name="Foster P.G."/>
            <person name="Simillion C."/>
            <person name="Van de Peer Y."/>
            <person name="Miranda-Saavedra D."/>
            <person name="Barton G.J."/>
            <person name="Westrop G.D."/>
            <person name="Mueller S."/>
            <person name="Dessi D."/>
            <person name="Fiori P.L."/>
            <person name="Ren Q."/>
            <person name="Paulsen I."/>
            <person name="Zhang H."/>
            <person name="Bastida-Corcuera F.D."/>
            <person name="Simoes-Barbosa A."/>
            <person name="Brown M.T."/>
            <person name="Hayes R.D."/>
            <person name="Mukherjee M."/>
            <person name="Okumura C.Y."/>
            <person name="Schneider R."/>
            <person name="Smith A.J."/>
            <person name="Vanacova S."/>
            <person name="Villalvazo M."/>
            <person name="Haas B.J."/>
            <person name="Pertea M."/>
            <person name="Feldblyum T.V."/>
            <person name="Utterback T.R."/>
            <person name="Shu C.L."/>
            <person name="Osoegawa K."/>
            <person name="de Jong P.J."/>
            <person name="Hrdy I."/>
            <person name="Horvathova L."/>
            <person name="Zubacova Z."/>
            <person name="Dolezal P."/>
            <person name="Malik S.B."/>
            <person name="Logsdon J.M. Jr."/>
            <person name="Henze K."/>
            <person name="Gupta A."/>
            <person name="Wang C.C."/>
            <person name="Dunne R.L."/>
            <person name="Upcroft J.A."/>
            <person name="Upcroft P."/>
            <person name="White O."/>
            <person name="Salzberg S.L."/>
            <person name="Tang P."/>
            <person name="Chiu C.-H."/>
            <person name="Lee Y.-S."/>
            <person name="Embley T.M."/>
            <person name="Coombs G.H."/>
            <person name="Mottram J.C."/>
            <person name="Tachezy J."/>
            <person name="Fraser-Liggett C.M."/>
            <person name="Johnson P.J."/>
        </authorList>
    </citation>
    <scope>NUCLEOTIDE SEQUENCE [LARGE SCALE GENOMIC DNA]</scope>
    <source>
        <strain evidence="3">G3</strain>
    </source>
</reference>
<accession>A2DQ01</accession>
<feature type="repeat" description="ANK" evidence="1">
    <location>
        <begin position="505"/>
        <end position="537"/>
    </location>
</feature>
<dbReference type="AlphaFoldDB" id="A2DQ01"/>
<feature type="repeat" description="ANK" evidence="1">
    <location>
        <begin position="274"/>
        <end position="306"/>
    </location>
</feature>
<dbReference type="OrthoDB" id="194358at2759"/>
<evidence type="ECO:0000259" key="2">
    <source>
        <dbReference type="Pfam" id="PF11929"/>
    </source>
</evidence>
<dbReference type="KEGG" id="tva:4775614"/>
<dbReference type="EMBL" id="DS113229">
    <property type="protein sequence ID" value="EAY17597.1"/>
    <property type="molecule type" value="Genomic_DNA"/>
</dbReference>
<keyword evidence="4" id="KW-1185">Reference proteome</keyword>
<dbReference type="InterPro" id="IPR020683">
    <property type="entry name" value="DUF3447"/>
</dbReference>
<dbReference type="Gene3D" id="1.25.40.20">
    <property type="entry name" value="Ankyrin repeat-containing domain"/>
    <property type="match status" value="3"/>
</dbReference>
<proteinExistence type="predicted"/>
<dbReference type="Pfam" id="PF12796">
    <property type="entry name" value="Ank_2"/>
    <property type="match status" value="2"/>
</dbReference>
<feature type="repeat" description="ANK" evidence="1">
    <location>
        <begin position="340"/>
        <end position="372"/>
    </location>
</feature>
<feature type="repeat" description="ANK" evidence="1">
    <location>
        <begin position="439"/>
        <end position="471"/>
    </location>
</feature>
<dbReference type="VEuPathDB" id="TrichDB:TVAG_006310"/>
<dbReference type="PROSITE" id="PS50088">
    <property type="entry name" value="ANK_REPEAT"/>
    <property type="match status" value="8"/>
</dbReference>
<dbReference type="PANTHER" id="PTHR24182">
    <property type="entry name" value="ANKYRIN REPEAT AND SOCS BOX CONTAINING 4"/>
    <property type="match status" value="1"/>
</dbReference>
<dbReference type="RefSeq" id="XP_001329732.1">
    <property type="nucleotide sequence ID" value="XM_001329697.1"/>
</dbReference>
<feature type="repeat" description="ANK" evidence="1">
    <location>
        <begin position="406"/>
        <end position="438"/>
    </location>
</feature>
<feature type="repeat" description="ANK" evidence="1">
    <location>
        <begin position="307"/>
        <end position="339"/>
    </location>
</feature>
<dbReference type="STRING" id="5722.A2DQ01"/>
<evidence type="ECO:0000313" key="3">
    <source>
        <dbReference type="EMBL" id="EAY17597.1"/>
    </source>
</evidence>
<sequence>MIATELIDSKKYPPKNIIRDILNIIPYNNRYTKSYLYLAKLIYDNYHVKEVKSRRINIDILFYKEYGINSDKNGYFGEINSENLNIHADDTIYRAIMYNDLEKFIFFTEREEFDKDQKLMSDLYPYEIKRYLSSYKGYSLLELCCYHGAVDCFKLLRTKFNSEITETCLKFSFLRGNPEIMSECLKYKKPDYQCMEYAIISHNIDFVTFLINEYKIEIDLGYSGIYNNLESFLVYFDQTNDINKCFVYSTLFDFPSLSEYFFSHGAEINTKFKYGETALHAAIYRNNKEMSDFLISHGANINEKDRDEQTAIHYSATNNNKEIAELLLSHGANINEKDKNGTTALHYAAKNNRKEIVELLISHGANVNEKEKNGRTALHYAAKNNRKEIVELLILQGADINEKDNLGKTALHYSATNNNKEIAELLLSHGANINEKDGGEQTALHYAVYFNSKEISVLLISRGANINEKDNLGKTALHFAAEYNCKETAELLISGGANINEKDNDEQTALHIAVSKDYKEISELLLSHGANINEKDIPG</sequence>
<evidence type="ECO:0000313" key="4">
    <source>
        <dbReference type="Proteomes" id="UP000001542"/>
    </source>
</evidence>
<gene>
    <name evidence="3" type="ORF">TVAG_454250</name>
</gene>
<dbReference type="Pfam" id="PF11929">
    <property type="entry name" value="DUF3447"/>
    <property type="match status" value="1"/>
</dbReference>
<dbReference type="Proteomes" id="UP000001542">
    <property type="component" value="Unassembled WGS sequence"/>
</dbReference>
<reference evidence="3" key="1">
    <citation type="submission" date="2006-10" db="EMBL/GenBank/DDBJ databases">
        <authorList>
            <person name="Amadeo P."/>
            <person name="Zhao Q."/>
            <person name="Wortman J."/>
            <person name="Fraser-Liggett C."/>
            <person name="Carlton J."/>
        </authorList>
    </citation>
    <scope>NUCLEOTIDE SEQUENCE</scope>
    <source>
        <strain evidence="3">G3</strain>
    </source>
</reference>
<protein>
    <submittedName>
        <fullName evidence="3">Ankyrin repeat protein, putative</fullName>
    </submittedName>
</protein>
<dbReference type="SUPFAM" id="SSF140860">
    <property type="entry name" value="Pseudo ankyrin repeat-like"/>
    <property type="match status" value="1"/>
</dbReference>
<feature type="repeat" description="ANK" evidence="1">
    <location>
        <begin position="472"/>
        <end position="504"/>
    </location>
</feature>
<keyword evidence="1" id="KW-0040">ANK repeat</keyword>
<dbReference type="eggNOG" id="KOG4177">
    <property type="taxonomic scope" value="Eukaryota"/>
</dbReference>
<dbReference type="SMART" id="SM00248">
    <property type="entry name" value="ANK"/>
    <property type="match status" value="10"/>
</dbReference>
<dbReference type="InterPro" id="IPR002110">
    <property type="entry name" value="Ankyrin_rpt"/>
</dbReference>
<feature type="repeat" description="ANK" evidence="1">
    <location>
        <begin position="373"/>
        <end position="405"/>
    </location>
</feature>
<dbReference type="InterPro" id="IPR036770">
    <property type="entry name" value="Ankyrin_rpt-contain_sf"/>
</dbReference>
<dbReference type="PRINTS" id="PR01415">
    <property type="entry name" value="ANKYRIN"/>
</dbReference>
<evidence type="ECO:0000256" key="1">
    <source>
        <dbReference type="PROSITE-ProRule" id="PRU00023"/>
    </source>
</evidence>
<dbReference type="PROSITE" id="PS50297">
    <property type="entry name" value="ANK_REP_REGION"/>
    <property type="match status" value="8"/>
</dbReference>
<dbReference type="SUPFAM" id="SSF48403">
    <property type="entry name" value="Ankyrin repeat"/>
    <property type="match status" value="1"/>
</dbReference>
<dbReference type="Pfam" id="PF00023">
    <property type="entry name" value="Ank"/>
    <property type="match status" value="1"/>
</dbReference>
<dbReference type="VEuPathDB" id="TrichDB:TVAGG3_0552780"/>